<dbReference type="Gene3D" id="2.60.220.50">
    <property type="match status" value="1"/>
</dbReference>
<dbReference type="GO" id="GO:0004930">
    <property type="term" value="F:G protein-coupled receptor activity"/>
    <property type="evidence" value="ECO:0007669"/>
    <property type="project" value="InterPro"/>
</dbReference>
<dbReference type="InterPro" id="IPR017981">
    <property type="entry name" value="GPCR_2-like_7TM"/>
</dbReference>
<dbReference type="Pfam" id="PF00002">
    <property type="entry name" value="7tm_2"/>
    <property type="match status" value="1"/>
</dbReference>
<dbReference type="PRINTS" id="PR00249">
    <property type="entry name" value="GPCRSECRETIN"/>
</dbReference>
<dbReference type="InterPro" id="IPR000832">
    <property type="entry name" value="GPCR_2_secretin-like"/>
</dbReference>
<dbReference type="SMART" id="SM00303">
    <property type="entry name" value="GPS"/>
    <property type="match status" value="1"/>
</dbReference>
<keyword evidence="3 6" id="KW-1133">Transmembrane helix</keyword>
<dbReference type="GO" id="GO:0005886">
    <property type="term" value="C:plasma membrane"/>
    <property type="evidence" value="ECO:0007669"/>
    <property type="project" value="TreeGrafter"/>
</dbReference>
<dbReference type="PROSITE" id="PS50221">
    <property type="entry name" value="GAIN_B"/>
    <property type="match status" value="1"/>
</dbReference>
<evidence type="ECO:0000256" key="7">
    <source>
        <dbReference type="SAM" id="SignalP"/>
    </source>
</evidence>
<feature type="transmembrane region" description="Helical" evidence="6">
    <location>
        <begin position="411"/>
        <end position="430"/>
    </location>
</feature>
<dbReference type="GeneTree" id="ENSGT00940000154285"/>
<evidence type="ECO:0000259" key="8">
    <source>
        <dbReference type="PROSITE" id="PS50221"/>
    </source>
</evidence>
<dbReference type="Ensembl" id="ENSGMOT00000019534.2">
    <property type="protein sequence ID" value="ENSGMOP00000019073.2"/>
    <property type="gene ID" value="ENSGMOG00000017731.2"/>
</dbReference>
<feature type="signal peptide" evidence="7">
    <location>
        <begin position="1"/>
        <end position="25"/>
    </location>
</feature>
<evidence type="ECO:0000256" key="3">
    <source>
        <dbReference type="ARBA" id="ARBA00022989"/>
    </source>
</evidence>
<sequence>METRMTDRSLLTLLLLLVGCSIGSCTDDTNFKFCGSWRHGNNTHTLNYDLSPGCKNITVSANDSTLSVVGQITSQCTKSGSKSLKIDSVALWTKFCVHWEPLKDHLWLELPEQKLHEQKVTLCEPSCTQTCSCLDLSPEGANRPDGEYGIANGSVQGDRLKDKVLTAYVFLGEPINCTGEEPCDNASQRSNQVKITKGIEMGSHVVGNVTLPKTNATVVEMKENFQGFDFKAPAPDGADPETLPSIHLPASLKPAPGKRAKLVCTFFRNKTLFQEPKRDVKILEDVVGITVENEVITNLSERIRIGFHHDALNKTHSRKCVSWDTKTDPQKVNWKEDGCVTVHMGAKKTECQCNHLTYFTIMVRLERRTVPHLLALTVITSLGNAVSTISCVALIIFLCNKRRAKEQSSPVHLGLAVSLFLLNLLFFFTGTLANVGGEGLCRWVGPGLHYALLSSFTWMAIEVFYTFWMVYMVFSPSPRAFFWYLIGFALPALPVLILVAIGNIYGIMEVVPSDDPSNPYLMCWMKNTPQALLAHYLINISMLVGLVSSGLLMLFLVYWKIRTRNEWRHKKVAFLSIWGLSCLFGTTWGLGFLDFGPLSTFVLFLSCILNSFQGFFLMLRFYVLGWVKRREEGDSTLGSSSLTGSARQQMLQVQEKQ</sequence>
<dbReference type="PANTHER" id="PTHR12011:SF435">
    <property type="entry name" value="ADHESION G PROTEIN-COUPLED RECEPTOR G1-RELATED"/>
    <property type="match status" value="1"/>
</dbReference>
<dbReference type="Gene3D" id="1.20.1070.10">
    <property type="entry name" value="Rhodopsin 7-helix transmembrane proteins"/>
    <property type="match status" value="1"/>
</dbReference>
<dbReference type="Proteomes" id="UP000694546">
    <property type="component" value="Chromosome 14"/>
</dbReference>
<dbReference type="AlphaFoldDB" id="A0A8C4ZTZ0"/>
<dbReference type="InterPro" id="IPR057244">
    <property type="entry name" value="GAIN_B"/>
</dbReference>
<accession>A0A8C4ZTZ0</accession>
<dbReference type="PANTHER" id="PTHR12011">
    <property type="entry name" value="ADHESION G-PROTEIN COUPLED RECEPTOR"/>
    <property type="match status" value="1"/>
</dbReference>
<proteinExistence type="predicted"/>
<dbReference type="PROSITE" id="PS51257">
    <property type="entry name" value="PROKAR_LIPOPROTEIN"/>
    <property type="match status" value="1"/>
</dbReference>
<reference evidence="10" key="1">
    <citation type="submission" date="2025-08" db="UniProtKB">
        <authorList>
            <consortium name="Ensembl"/>
        </authorList>
    </citation>
    <scope>IDENTIFICATION</scope>
</reference>
<dbReference type="GO" id="GO:0007166">
    <property type="term" value="P:cell surface receptor signaling pathway"/>
    <property type="evidence" value="ECO:0007669"/>
    <property type="project" value="InterPro"/>
</dbReference>
<feature type="transmembrane region" description="Helical" evidence="6">
    <location>
        <begin position="536"/>
        <end position="559"/>
    </location>
</feature>
<dbReference type="InterPro" id="IPR046338">
    <property type="entry name" value="GAIN_dom_sf"/>
</dbReference>
<name>A0A8C4ZTZ0_GADMO</name>
<evidence type="ECO:0000256" key="2">
    <source>
        <dbReference type="ARBA" id="ARBA00022692"/>
    </source>
</evidence>
<keyword evidence="5" id="KW-1015">Disulfide bond</keyword>
<keyword evidence="11" id="KW-1185">Reference proteome</keyword>
<dbReference type="OMA" id="CVWVGAL"/>
<evidence type="ECO:0000256" key="6">
    <source>
        <dbReference type="SAM" id="Phobius"/>
    </source>
</evidence>
<dbReference type="GO" id="GO:0007189">
    <property type="term" value="P:adenylate cyclase-activating G protein-coupled receptor signaling pathway"/>
    <property type="evidence" value="ECO:0007669"/>
    <property type="project" value="TreeGrafter"/>
</dbReference>
<organism evidence="10 11">
    <name type="scientific">Gadus morhua</name>
    <name type="common">Atlantic cod</name>
    <dbReference type="NCBI Taxonomy" id="8049"/>
    <lineage>
        <taxon>Eukaryota</taxon>
        <taxon>Metazoa</taxon>
        <taxon>Chordata</taxon>
        <taxon>Craniata</taxon>
        <taxon>Vertebrata</taxon>
        <taxon>Euteleostomi</taxon>
        <taxon>Actinopterygii</taxon>
        <taxon>Neopterygii</taxon>
        <taxon>Teleostei</taxon>
        <taxon>Neoteleostei</taxon>
        <taxon>Acanthomorphata</taxon>
        <taxon>Zeiogadaria</taxon>
        <taxon>Gadariae</taxon>
        <taxon>Gadiformes</taxon>
        <taxon>Gadoidei</taxon>
        <taxon>Gadidae</taxon>
        <taxon>Gadus</taxon>
    </lineage>
</organism>
<comment type="subcellular location">
    <subcellularLocation>
        <location evidence="1">Membrane</location>
        <topology evidence="1">Multi-pass membrane protein</topology>
    </subcellularLocation>
</comment>
<dbReference type="InterPro" id="IPR000203">
    <property type="entry name" value="GPS"/>
</dbReference>
<keyword evidence="2 6" id="KW-0812">Transmembrane</keyword>
<feature type="chain" id="PRO_5046213805" evidence="7">
    <location>
        <begin position="26"/>
        <end position="657"/>
    </location>
</feature>
<protein>
    <submittedName>
        <fullName evidence="10">Adhesion G protein-coupled receptor G1</fullName>
    </submittedName>
</protein>
<evidence type="ECO:0000313" key="10">
    <source>
        <dbReference type="Ensembl" id="ENSGMOP00000019073.2"/>
    </source>
</evidence>
<keyword evidence="4 6" id="KW-0472">Membrane</keyword>
<feature type="transmembrane region" description="Helical" evidence="6">
    <location>
        <begin position="373"/>
        <end position="399"/>
    </location>
</feature>
<dbReference type="PROSITE" id="PS50261">
    <property type="entry name" value="G_PROTEIN_RECEP_F2_4"/>
    <property type="match status" value="1"/>
</dbReference>
<feature type="transmembrane region" description="Helical" evidence="6">
    <location>
        <begin position="598"/>
        <end position="623"/>
    </location>
</feature>
<evidence type="ECO:0000259" key="9">
    <source>
        <dbReference type="PROSITE" id="PS50261"/>
    </source>
</evidence>
<dbReference type="Pfam" id="PF01825">
    <property type="entry name" value="GPS"/>
    <property type="match status" value="1"/>
</dbReference>
<feature type="transmembrane region" description="Helical" evidence="6">
    <location>
        <begin position="571"/>
        <end position="592"/>
    </location>
</feature>
<reference evidence="10" key="2">
    <citation type="submission" date="2025-09" db="UniProtKB">
        <authorList>
            <consortium name="Ensembl"/>
        </authorList>
    </citation>
    <scope>IDENTIFICATION</scope>
</reference>
<evidence type="ECO:0000313" key="11">
    <source>
        <dbReference type="Proteomes" id="UP000694546"/>
    </source>
</evidence>
<feature type="transmembrane region" description="Helical" evidence="6">
    <location>
        <begin position="481"/>
        <end position="508"/>
    </location>
</feature>
<feature type="transmembrane region" description="Helical" evidence="6">
    <location>
        <begin position="450"/>
        <end position="474"/>
    </location>
</feature>
<evidence type="ECO:0000256" key="1">
    <source>
        <dbReference type="ARBA" id="ARBA00004141"/>
    </source>
</evidence>
<feature type="domain" description="GAIN-B" evidence="8">
    <location>
        <begin position="207"/>
        <end position="369"/>
    </location>
</feature>
<evidence type="ECO:0000256" key="4">
    <source>
        <dbReference type="ARBA" id="ARBA00023136"/>
    </source>
</evidence>
<evidence type="ECO:0000256" key="5">
    <source>
        <dbReference type="ARBA" id="ARBA00023157"/>
    </source>
</evidence>
<gene>
    <name evidence="10" type="primary">adgrg1</name>
</gene>
<dbReference type="OrthoDB" id="8951579at2759"/>
<feature type="domain" description="G-protein coupled receptors family 2 profile 2" evidence="9">
    <location>
        <begin position="376"/>
        <end position="625"/>
    </location>
</feature>
<keyword evidence="7" id="KW-0732">Signal</keyword>